<dbReference type="EMBL" id="KQ459887">
    <property type="protein sequence ID" value="KPJ19596.1"/>
    <property type="molecule type" value="Genomic_DNA"/>
</dbReference>
<protein>
    <submittedName>
        <fullName evidence="1">Uncharacterized protein</fullName>
    </submittedName>
</protein>
<evidence type="ECO:0000313" key="1">
    <source>
        <dbReference type="EMBL" id="KPJ19596.1"/>
    </source>
</evidence>
<dbReference type="Proteomes" id="UP000053240">
    <property type="component" value="Unassembled WGS sequence"/>
</dbReference>
<accession>A0A0N0PEE6</accession>
<dbReference type="STRING" id="76193.A0A0N0PEE6"/>
<dbReference type="InterPro" id="IPR051436">
    <property type="entry name" value="Autophagy-related_EPG5"/>
</dbReference>
<dbReference type="PANTHER" id="PTHR31139:SF6">
    <property type="entry name" value="PROTEIN LIMB EXPRESSION 1 HOMOLOG"/>
    <property type="match status" value="1"/>
</dbReference>
<name>A0A0N0PEE6_PAPMA</name>
<sequence>MLHQDLTQLPATLLSEATARDYCFDKGPHRIASLDVDVGVVRCDVRVLVVLQAALDRADDHELARTLLQFLCQTAVKRKPQWCRQPCEVTARESLPRLLAVHPYLHAISLHVLADLNQGEPVDPTAVSYLSVQEWRPNYAEVLGVLEDWSLKCPHLIEHLLLQMEYTPHQGVSLETQLAMGAWLCEYVRRVGGEVREWAWSVLERLHVHRAQWAVPLETPPPETEPQDTFSTAFSLLATSWGHSVPLICSVGVRALVGVARVRPGVAARCLVSMMRAVQHTPESVALTPEFTEVFNVLLGSGPSLMARALGRAGPSTAELLEKVLLNELLSSQSQNPGILNPWLRGLWAPTLPSSARALLDTALRAVEDVPAIDTVVSLMLQGENSKEFLDDAVRNSSVAPLLCEAALRGAHAQYELSAHMWPRLTDAVAQQRAHGHKVHVDNAIKQIGCTISSEELVVYRTASAVLSAPLRHPAHLTLWRLFFHLYLQRPPSSP</sequence>
<proteinExistence type="predicted"/>
<dbReference type="InParanoid" id="A0A0N0PEE6"/>
<keyword evidence="2" id="KW-1185">Reference proteome</keyword>
<dbReference type="PANTHER" id="PTHR31139">
    <property type="entry name" value="ECTOPIC P GRANULES PROTEIN 5 HOMOLOG"/>
    <property type="match status" value="1"/>
</dbReference>
<evidence type="ECO:0000313" key="2">
    <source>
        <dbReference type="Proteomes" id="UP000053240"/>
    </source>
</evidence>
<dbReference type="GO" id="GO:0097352">
    <property type="term" value="P:autophagosome maturation"/>
    <property type="evidence" value="ECO:0007669"/>
    <property type="project" value="TreeGrafter"/>
</dbReference>
<dbReference type="GO" id="GO:0005737">
    <property type="term" value="C:cytoplasm"/>
    <property type="evidence" value="ECO:0007669"/>
    <property type="project" value="TreeGrafter"/>
</dbReference>
<reference evidence="1 2" key="1">
    <citation type="journal article" date="2015" name="Nat. Commun.">
        <title>Outbred genome sequencing and CRISPR/Cas9 gene editing in butterflies.</title>
        <authorList>
            <person name="Li X."/>
            <person name="Fan D."/>
            <person name="Zhang W."/>
            <person name="Liu G."/>
            <person name="Zhang L."/>
            <person name="Zhao L."/>
            <person name="Fang X."/>
            <person name="Chen L."/>
            <person name="Dong Y."/>
            <person name="Chen Y."/>
            <person name="Ding Y."/>
            <person name="Zhao R."/>
            <person name="Feng M."/>
            <person name="Zhu Y."/>
            <person name="Feng Y."/>
            <person name="Jiang X."/>
            <person name="Zhu D."/>
            <person name="Xiang H."/>
            <person name="Feng X."/>
            <person name="Li S."/>
            <person name="Wang J."/>
            <person name="Zhang G."/>
            <person name="Kronforst M.R."/>
            <person name="Wang W."/>
        </authorList>
    </citation>
    <scope>NUCLEOTIDE SEQUENCE [LARGE SCALE GENOMIC DNA]</scope>
    <source>
        <strain evidence="1">Ya'a_city_454_Pm</strain>
        <tissue evidence="1">Whole body</tissue>
    </source>
</reference>
<organism evidence="1 2">
    <name type="scientific">Papilio machaon</name>
    <name type="common">Old World swallowtail butterfly</name>
    <dbReference type="NCBI Taxonomy" id="76193"/>
    <lineage>
        <taxon>Eukaryota</taxon>
        <taxon>Metazoa</taxon>
        <taxon>Ecdysozoa</taxon>
        <taxon>Arthropoda</taxon>
        <taxon>Hexapoda</taxon>
        <taxon>Insecta</taxon>
        <taxon>Pterygota</taxon>
        <taxon>Neoptera</taxon>
        <taxon>Endopterygota</taxon>
        <taxon>Lepidoptera</taxon>
        <taxon>Glossata</taxon>
        <taxon>Ditrysia</taxon>
        <taxon>Papilionoidea</taxon>
        <taxon>Papilionidae</taxon>
        <taxon>Papilioninae</taxon>
        <taxon>Papilio</taxon>
    </lineage>
</organism>
<dbReference type="AlphaFoldDB" id="A0A0N0PEE6"/>
<gene>
    <name evidence="1" type="ORF">RR48_00889</name>
</gene>